<dbReference type="InterPro" id="IPR056823">
    <property type="entry name" value="TEN-like_YD-shell"/>
</dbReference>
<reference evidence="5 6" key="1">
    <citation type="submission" date="2015-09" db="EMBL/GenBank/DDBJ databases">
        <title>Sorangium comparison.</title>
        <authorList>
            <person name="Zaburannyi N."/>
            <person name="Bunk B."/>
            <person name="Overmann J."/>
            <person name="Mueller R."/>
        </authorList>
    </citation>
    <scope>NUCLEOTIDE SEQUENCE [LARGE SCALE GENOMIC DNA]</scope>
    <source>
        <strain evidence="5 6">So ce836</strain>
    </source>
</reference>
<evidence type="ECO:0000256" key="2">
    <source>
        <dbReference type="SAM" id="MobiDB-lite"/>
    </source>
</evidence>
<dbReference type="NCBIfam" id="TIGR01643">
    <property type="entry name" value="YD_repeat_2x"/>
    <property type="match status" value="4"/>
</dbReference>
<dbReference type="PANTHER" id="PTHR32305">
    <property type="match status" value="1"/>
</dbReference>
<organism evidence="5 6">
    <name type="scientific">Sorangium cellulosum</name>
    <name type="common">Polyangium cellulosum</name>
    <dbReference type="NCBI Taxonomy" id="56"/>
    <lineage>
        <taxon>Bacteria</taxon>
        <taxon>Pseudomonadati</taxon>
        <taxon>Myxococcota</taxon>
        <taxon>Polyangia</taxon>
        <taxon>Polyangiales</taxon>
        <taxon>Polyangiaceae</taxon>
        <taxon>Sorangium</taxon>
    </lineage>
</organism>
<dbReference type="InterPro" id="IPR045351">
    <property type="entry name" value="DUF6531"/>
</dbReference>
<dbReference type="EMBL" id="CP012672">
    <property type="protein sequence ID" value="AUX30282.1"/>
    <property type="molecule type" value="Genomic_DNA"/>
</dbReference>
<sequence length="1295" mass="142562">MARTAPVPNIPAIPGMNPGVFILGGGGGGGGGSGRSGRGGAGKQGAGGGNGGSSASGGGKSASSSCGSPGQDGGGCPNHHGGRNSGKVAQGDPVDVITGRVFTLRETDLHLPGPLPFEFARGYSSTARDRDCGLGFGWTHTFSWEIELRSRRCLVATPEGIEIEFGHAPSDAAVIGSDGWLLHRDGYELVLDAPDGIRRRFERDPTDSLERRFRLALVQDRHRNRIALQWEGGRLAALIDSVGRLVSLRSSERGQIAALEVISPSRQRYAFARYTYDEAGRLVAATDADGHTTRYAYDDRNLLREQEAPTGVTFCYRYDDAARCVETWGEIPGGEETILAASVPKLLHDGTRARGIHHYRFLYGDDGYTEVTDPITSHRYAGTVHGKAEMAVLGGRVFTRIYDERGHLCSFTDPEGATTRWERDLLGFETRIVDPLGRETLIERLPGGDIRRIIDPEGGVTEVSYGPGSIVWVDPIGATFELRHDARGLLREAVAPDGRRTRYRHDRDGNLIEVAGEQGARFHATYDELGRRTSVTDAKGAVTRFTWSPAGRLLGVTAPDGTAEWARYDGRGVLIATTDALGRTTELRRGGTGVLTEAILPDGRAVTLRYDRLERLVEIRNARGEVYTIAYDALGLPIHERTFDGRELRSRYDACGRLMAVESGHGTRVEVERDLAGQVVKRIDSDGREERFEYNGRGELVLAESDVGTFTFERNAAGWVTREVQTAFGRSIEIRTEYDLLGAVVKRTTSLGHAMMWRRDRAAQRADVELDGGERVTIHYGATGLEAERRFLRGGARVQSRYDALDRLVGRQLLADVARREVRPGEPDWVGPGEPSVLLDQRWSYTPAGELAWAWDAELGATRFGYDALGQLLAAVPEHAQKELFGYDETGNLHEAGEAAPARLYEGDQLVVRGGARYRYDEQGRLVEKRASGPGGGEQVTHYTWSPRGLLLEVRRPDGAMVRFAYDALSRRIQKALWRQAPDGRQVLAEATRFVWDGTALVHEIRQVGDAVQQRTYVFDGEGTPLAHRDVCPGTDGEHAGVWIHYLNDLTGSPERLVRGDGRGVAVLRRTPWGQVAPVRSSEVTTPIRLLGQYADEETGLHYNWHRYYDPAVGRYISPDPIEIEGGLNPFRYALNRPTSLVDPEGLIYSRIVDRSGRVLYDGRNPGEGGNLSPPEHISDKPCAEAQALTQMSGDIRAQIMAEQKRTPSEKRLNPKQIDQEVNARIKKTFQEQELSIETFESKYDADRNQGRVDPCERCGSMFRSLGITDSVVGAKGRRGEFGVYSKGGGKKRRR</sequence>
<evidence type="ECO:0000313" key="6">
    <source>
        <dbReference type="Proteomes" id="UP000295497"/>
    </source>
</evidence>
<feature type="domain" description="Teneurin-like YD-shell" evidence="4">
    <location>
        <begin position="862"/>
        <end position="1120"/>
    </location>
</feature>
<dbReference type="Pfam" id="PF20148">
    <property type="entry name" value="DUF6531"/>
    <property type="match status" value="1"/>
</dbReference>
<dbReference type="Gene3D" id="2.180.10.10">
    <property type="entry name" value="RHS repeat-associated core"/>
    <property type="match status" value="2"/>
</dbReference>
<evidence type="ECO:0000259" key="4">
    <source>
        <dbReference type="Pfam" id="PF25023"/>
    </source>
</evidence>
<dbReference type="Pfam" id="PF25023">
    <property type="entry name" value="TEN_YD-shell"/>
    <property type="match status" value="1"/>
</dbReference>
<evidence type="ECO:0000256" key="1">
    <source>
        <dbReference type="ARBA" id="ARBA00022737"/>
    </source>
</evidence>
<dbReference type="RefSeq" id="WP_129574303.1">
    <property type="nucleotide sequence ID" value="NZ_CP012672.1"/>
</dbReference>
<proteinExistence type="predicted"/>
<dbReference type="InterPro" id="IPR006530">
    <property type="entry name" value="YD"/>
</dbReference>
<dbReference type="NCBIfam" id="TIGR03696">
    <property type="entry name" value="Rhs_assc_core"/>
    <property type="match status" value="1"/>
</dbReference>
<dbReference type="InterPro" id="IPR031325">
    <property type="entry name" value="RHS_repeat"/>
</dbReference>
<evidence type="ECO:0000313" key="5">
    <source>
        <dbReference type="EMBL" id="AUX30282.1"/>
    </source>
</evidence>
<dbReference type="Proteomes" id="UP000295497">
    <property type="component" value="Chromosome"/>
</dbReference>
<feature type="region of interest" description="Disordered" evidence="2">
    <location>
        <begin position="27"/>
        <end position="92"/>
    </location>
</feature>
<feature type="compositionally biased region" description="Gly residues" evidence="2">
    <location>
        <begin position="27"/>
        <end position="60"/>
    </location>
</feature>
<dbReference type="InterPro" id="IPR050708">
    <property type="entry name" value="T6SS_VgrG/RHS"/>
</dbReference>
<feature type="domain" description="DUF6531" evidence="3">
    <location>
        <begin position="91"/>
        <end position="165"/>
    </location>
</feature>
<dbReference type="Pfam" id="PF05593">
    <property type="entry name" value="RHS_repeat"/>
    <property type="match status" value="4"/>
</dbReference>
<evidence type="ECO:0000259" key="3">
    <source>
        <dbReference type="Pfam" id="PF20148"/>
    </source>
</evidence>
<dbReference type="PANTHER" id="PTHR32305:SF15">
    <property type="entry name" value="PROTEIN RHSA-RELATED"/>
    <property type="match status" value="1"/>
</dbReference>
<accession>A0A4V0NFN4</accession>
<dbReference type="SUPFAM" id="SSF69304">
    <property type="entry name" value="Tricorn protease N-terminal domain"/>
    <property type="match status" value="1"/>
</dbReference>
<protein>
    <submittedName>
        <fullName evidence="5">Uncharacterized protein</fullName>
    </submittedName>
</protein>
<keyword evidence="1" id="KW-0677">Repeat</keyword>
<name>A0A4V0NFN4_SORCE</name>
<dbReference type="InterPro" id="IPR022385">
    <property type="entry name" value="Rhs_assc_core"/>
</dbReference>
<gene>
    <name evidence="5" type="ORF">SOCE836_023820</name>
</gene>